<dbReference type="GO" id="GO:0009007">
    <property type="term" value="F:site-specific DNA-methyltransferase (adenine-specific) activity"/>
    <property type="evidence" value="ECO:0007669"/>
    <property type="project" value="UniProtKB-EC"/>
</dbReference>
<feature type="coiled-coil region" evidence="6">
    <location>
        <begin position="632"/>
        <end position="659"/>
    </location>
</feature>
<evidence type="ECO:0000259" key="7">
    <source>
        <dbReference type="Pfam" id="PF07669"/>
    </source>
</evidence>
<dbReference type="Gene3D" id="3.40.50.150">
    <property type="entry name" value="Vaccinia Virus protein VP39"/>
    <property type="match status" value="1"/>
</dbReference>
<keyword evidence="4" id="KW-0949">S-adenosyl-L-methionine</keyword>
<evidence type="ECO:0000256" key="4">
    <source>
        <dbReference type="ARBA" id="ARBA00022691"/>
    </source>
</evidence>
<dbReference type="Proteomes" id="UP000326302">
    <property type="component" value="Unassembled WGS sequence"/>
</dbReference>
<dbReference type="GO" id="GO:0006304">
    <property type="term" value="P:DNA modification"/>
    <property type="evidence" value="ECO:0007669"/>
    <property type="project" value="InterPro"/>
</dbReference>
<comment type="caution">
    <text evidence="8">The sequence shown here is derived from an EMBL/GenBank/DDBJ whole genome shotgun (WGS) entry which is preliminary data.</text>
</comment>
<evidence type="ECO:0000256" key="5">
    <source>
        <dbReference type="ARBA" id="ARBA00047942"/>
    </source>
</evidence>
<gene>
    <name evidence="8" type="primary">pglX</name>
    <name evidence="8" type="ORF">DMP03_11350</name>
</gene>
<dbReference type="InterPro" id="IPR050953">
    <property type="entry name" value="N4_N6_ade-DNA_methylase"/>
</dbReference>
<evidence type="ECO:0000256" key="3">
    <source>
        <dbReference type="ARBA" id="ARBA00022679"/>
    </source>
</evidence>
<evidence type="ECO:0000256" key="1">
    <source>
        <dbReference type="ARBA" id="ARBA00011900"/>
    </source>
</evidence>
<dbReference type="InterPro" id="IPR047939">
    <property type="entry name" value="BREX_1_PglX"/>
</dbReference>
<evidence type="ECO:0000313" key="9">
    <source>
        <dbReference type="Proteomes" id="UP000326302"/>
    </source>
</evidence>
<dbReference type="RefSeq" id="WP_152120783.1">
    <property type="nucleotide sequence ID" value="NZ_QJOW01000005.1"/>
</dbReference>
<keyword evidence="3 8" id="KW-0808">Transferase</keyword>
<proteinExistence type="predicted"/>
<sequence>MSTTHAQPGLSSDQRSNIRSTILSTRHTLEDELRRQLEKYGIYEDKKLPQDKLTHLSADELHTRSRIDAAIERELKSTEGDLERSITNYVREATKTYLNRFVALKTIEVRGLVEETITERPEYGNRSYMHHTVAEIAGELTNAPDDGFGAALDLAYQEIGAEIRIIFEESEHTAIDLDAQVREEVLDDLDAIDDEAWESDEALGWVYQYFGEEEREDIDERVDEENYKIAGTDIATKTQLFTPRYIVEWMVDNSLGRTWLEMQGERTNIDDEDNCFYLAPLEESLIERETKAVEDITVLDPACGSGHMLFYAFDILYQMYLEEGEVLERHIPREILRNNLYGVDIDSGAAQIAALSLYLKAKDQSPDVEIPQLNIVSADAVLINGERKEEILERAGSELERDILEQIWNSFGDIRELGSLVQVEDRIDEVLDEYREEFEATGQAQFTSGGGLTSQSTFVAGGDEESWDEIKSRLMQSVQDLASEALEHNDPIEEMFAAEVGKTVELLDVLMGEYDTVVSNPPYLQSKKMGETLKDYIRDHYEGKYDVYGAFIERCLSFSSEDGHVSMVTPENFMFLYYFRGLRKKLLNESYFVEAAHLSRYGFEQQKDAYTIPFVLRGSTPSEGEPSRFYRMTHEQEHYENYERKIAGLREIAEALRSGEEHDDVYVFSQSRIDDIGRRPFLYWFGEETLSLFSDHPSIDDIGEVKQGLSTGDDDRFVRKSWEVPKQEIGDRYKRFQKSGTDSEYYDYAEDYVDWGDSGKDLRDAGANLRNEDFYFEEGVTFRAFGNHFVGRKQPADSIFSHKSHAVFSNKVSDELLLANLNSTLHRFIGNGLNPGLSFEVGDAKRFPVKTDYEYPSTLTELVSTGIQERRKISQLTETSADFDGEELATLLESNTIDLQYAEEAAQARILTVHGISDTLLFDEYDISPETQKQVYANLPKNTSEYPVDRNTHVEYPDYLNQYLEVADLNDERIDSAIETLRSLDDVTLRQAAEETELSPLTVAQLRHDHDLYTNDEQTTAAGRVVSLIVGSLFDRWDCGSTIPTLDDEILAFDHSTTSASNLFSRAIDNLFQEPERAERELESALGDRPINWFRERFFRHHHVDEYKPRGERSPIYWQLESPNGGFSCFVYYHEIDENTLPKLRGQYLDPRIGELENELETLNAQTSGDNPDKELLNRKEDVQNDLDDIRKFRNTIDEMIDDGVTVDIEKGIWENIKEWDQYDVLETGLPKLKSSYTR</sequence>
<keyword evidence="6" id="KW-0175">Coiled coil</keyword>
<evidence type="ECO:0000256" key="2">
    <source>
        <dbReference type="ARBA" id="ARBA00022603"/>
    </source>
</evidence>
<organism evidence="8 9">
    <name type="scientific">Halosegnis rubeus</name>
    <dbReference type="NCBI Taxonomy" id="2212850"/>
    <lineage>
        <taxon>Archaea</taxon>
        <taxon>Methanobacteriati</taxon>
        <taxon>Methanobacteriota</taxon>
        <taxon>Stenosarchaea group</taxon>
        <taxon>Halobacteria</taxon>
        <taxon>Halobacteriales</taxon>
        <taxon>Natronomonadaceae</taxon>
        <taxon>Halosegnis</taxon>
    </lineage>
</organism>
<evidence type="ECO:0000256" key="6">
    <source>
        <dbReference type="SAM" id="Coils"/>
    </source>
</evidence>
<dbReference type="InterPro" id="IPR011639">
    <property type="entry name" value="MethylTrfase_TaqI-like_dom"/>
</dbReference>
<comment type="catalytic activity">
    <reaction evidence="5">
        <text>a 2'-deoxyadenosine in DNA + S-adenosyl-L-methionine = an N(6)-methyl-2'-deoxyadenosine in DNA + S-adenosyl-L-homocysteine + H(+)</text>
        <dbReference type="Rhea" id="RHEA:15197"/>
        <dbReference type="Rhea" id="RHEA-COMP:12418"/>
        <dbReference type="Rhea" id="RHEA-COMP:12419"/>
        <dbReference type="ChEBI" id="CHEBI:15378"/>
        <dbReference type="ChEBI" id="CHEBI:57856"/>
        <dbReference type="ChEBI" id="CHEBI:59789"/>
        <dbReference type="ChEBI" id="CHEBI:90615"/>
        <dbReference type="ChEBI" id="CHEBI:90616"/>
        <dbReference type="EC" id="2.1.1.72"/>
    </reaction>
</comment>
<dbReference type="EC" id="2.1.1.72" evidence="1"/>
<protein>
    <recommendedName>
        <fullName evidence="1">site-specific DNA-methyltransferase (adenine-specific)</fullName>
        <ecNumber evidence="1">2.1.1.72</ecNumber>
    </recommendedName>
</protein>
<reference evidence="8 9" key="1">
    <citation type="submission" date="2019-10" db="EMBL/GenBank/DDBJ databases">
        <title>Unraveling microbial dark matter from salterns through culturing: the case of the genus Halosegnis.</title>
        <authorList>
            <person name="Duran-Viseras A."/>
            <person name="Andrei A.-S."/>
            <person name="Vera-Gargallo B."/>
            <person name="Ghai R."/>
            <person name="Sanchez-Porro C."/>
            <person name="Ventosa A."/>
        </authorList>
    </citation>
    <scope>NUCLEOTIDE SEQUENCE [LARGE SCALE GENOMIC DNA]</scope>
    <source>
        <strain evidence="8 9">F17-44</strain>
        <plasmid evidence="8">unnamed1</plasmid>
    </source>
</reference>
<keyword evidence="2 8" id="KW-0489">Methyltransferase</keyword>
<dbReference type="GO" id="GO:0003676">
    <property type="term" value="F:nucleic acid binding"/>
    <property type="evidence" value="ECO:0007669"/>
    <property type="project" value="InterPro"/>
</dbReference>
<dbReference type="OrthoDB" id="45790at2157"/>
<dbReference type="GO" id="GO:0032259">
    <property type="term" value="P:methylation"/>
    <property type="evidence" value="ECO:0007669"/>
    <property type="project" value="UniProtKB-KW"/>
</dbReference>
<dbReference type="InterPro" id="IPR029063">
    <property type="entry name" value="SAM-dependent_MTases_sf"/>
</dbReference>
<name>A0A5N5U4Q4_9EURY</name>
<dbReference type="AlphaFoldDB" id="A0A5N5U4Q4"/>
<keyword evidence="8" id="KW-0614">Plasmid</keyword>
<dbReference type="EMBL" id="QJOW01000005">
    <property type="protein sequence ID" value="KAB7513523.1"/>
    <property type="molecule type" value="Genomic_DNA"/>
</dbReference>
<dbReference type="Pfam" id="PF07669">
    <property type="entry name" value="Eco57I"/>
    <property type="match status" value="1"/>
</dbReference>
<dbReference type="PANTHER" id="PTHR33841:SF1">
    <property type="entry name" value="DNA METHYLTRANSFERASE A"/>
    <property type="match status" value="1"/>
</dbReference>
<dbReference type="PANTHER" id="PTHR33841">
    <property type="entry name" value="DNA METHYLTRANSFERASE YEEA-RELATED"/>
    <property type="match status" value="1"/>
</dbReference>
<dbReference type="PROSITE" id="PS00092">
    <property type="entry name" value="N6_MTASE"/>
    <property type="match status" value="1"/>
</dbReference>
<evidence type="ECO:0000313" key="8">
    <source>
        <dbReference type="EMBL" id="KAB7513523.1"/>
    </source>
</evidence>
<dbReference type="InterPro" id="IPR002052">
    <property type="entry name" value="DNA_methylase_N6_adenine_CS"/>
</dbReference>
<accession>A0A5N5U4Q4</accession>
<dbReference type="NCBIfam" id="NF033452">
    <property type="entry name" value="BREX_1_MTaseX"/>
    <property type="match status" value="1"/>
</dbReference>
<feature type="domain" description="Type II methyltransferase M.TaqI-like" evidence="7">
    <location>
        <begin position="338"/>
        <end position="598"/>
    </location>
</feature>
<geneLocation type="plasmid" evidence="8">
    <name>unnamed1</name>
</geneLocation>
<dbReference type="SUPFAM" id="SSF53335">
    <property type="entry name" value="S-adenosyl-L-methionine-dependent methyltransferases"/>
    <property type="match status" value="1"/>
</dbReference>
<dbReference type="PRINTS" id="PR00507">
    <property type="entry name" value="N12N6MTFRASE"/>
</dbReference>